<dbReference type="InterPro" id="IPR039793">
    <property type="entry name" value="UROS/Hem4"/>
</dbReference>
<gene>
    <name evidence="11" type="ORF">SAMN05660652_03825</name>
</gene>
<keyword evidence="5 9" id="KW-0627">Porphyrin biosynthesis</keyword>
<evidence type="ECO:0000256" key="6">
    <source>
        <dbReference type="ARBA" id="ARBA00037589"/>
    </source>
</evidence>
<keyword evidence="12" id="KW-1185">Reference proteome</keyword>
<dbReference type="AlphaFoldDB" id="A0A1G8MFB2"/>
<evidence type="ECO:0000256" key="3">
    <source>
        <dbReference type="ARBA" id="ARBA00013109"/>
    </source>
</evidence>
<comment type="catalytic activity">
    <reaction evidence="8 9">
        <text>hydroxymethylbilane = uroporphyrinogen III + H2O</text>
        <dbReference type="Rhea" id="RHEA:18965"/>
        <dbReference type="ChEBI" id="CHEBI:15377"/>
        <dbReference type="ChEBI" id="CHEBI:57308"/>
        <dbReference type="ChEBI" id="CHEBI:57845"/>
        <dbReference type="EC" id="4.2.1.75"/>
    </reaction>
</comment>
<dbReference type="EMBL" id="FNCY01000025">
    <property type="protein sequence ID" value="SDI66525.1"/>
    <property type="molecule type" value="Genomic_DNA"/>
</dbReference>
<dbReference type="InterPro" id="IPR003754">
    <property type="entry name" value="4pyrrol_synth_uPrphyn_synth"/>
</dbReference>
<proteinExistence type="inferred from homology"/>
<comment type="similarity">
    <text evidence="2 9">Belongs to the uroporphyrinogen-III synthase family.</text>
</comment>
<evidence type="ECO:0000256" key="9">
    <source>
        <dbReference type="RuleBase" id="RU366031"/>
    </source>
</evidence>
<organism evidence="11 12">
    <name type="scientific">Propionivibrio dicarboxylicus</name>
    <dbReference type="NCBI Taxonomy" id="83767"/>
    <lineage>
        <taxon>Bacteria</taxon>
        <taxon>Pseudomonadati</taxon>
        <taxon>Pseudomonadota</taxon>
        <taxon>Betaproteobacteria</taxon>
        <taxon>Rhodocyclales</taxon>
        <taxon>Rhodocyclaceae</taxon>
        <taxon>Propionivibrio</taxon>
    </lineage>
</organism>
<dbReference type="Proteomes" id="UP000198607">
    <property type="component" value="Unassembled WGS sequence"/>
</dbReference>
<dbReference type="SUPFAM" id="SSF69618">
    <property type="entry name" value="HemD-like"/>
    <property type="match status" value="1"/>
</dbReference>
<reference evidence="11 12" key="1">
    <citation type="submission" date="2016-10" db="EMBL/GenBank/DDBJ databases">
        <authorList>
            <person name="de Groot N.N."/>
        </authorList>
    </citation>
    <scope>NUCLEOTIDE SEQUENCE [LARGE SCALE GENOMIC DNA]</scope>
    <source>
        <strain evidence="11 12">DSM 5885</strain>
    </source>
</reference>
<evidence type="ECO:0000256" key="4">
    <source>
        <dbReference type="ARBA" id="ARBA00023239"/>
    </source>
</evidence>
<evidence type="ECO:0000256" key="1">
    <source>
        <dbReference type="ARBA" id="ARBA00004772"/>
    </source>
</evidence>
<evidence type="ECO:0000256" key="8">
    <source>
        <dbReference type="ARBA" id="ARBA00048617"/>
    </source>
</evidence>
<dbReference type="GO" id="GO:0004852">
    <property type="term" value="F:uroporphyrinogen-III synthase activity"/>
    <property type="evidence" value="ECO:0007669"/>
    <property type="project" value="UniProtKB-UniRule"/>
</dbReference>
<dbReference type="GO" id="GO:0006780">
    <property type="term" value="P:uroporphyrinogen III biosynthetic process"/>
    <property type="evidence" value="ECO:0007669"/>
    <property type="project" value="UniProtKB-UniRule"/>
</dbReference>
<dbReference type="PANTHER" id="PTHR38042:SF1">
    <property type="entry name" value="UROPORPHYRINOGEN-III SYNTHASE, CHLOROPLASTIC"/>
    <property type="match status" value="1"/>
</dbReference>
<dbReference type="STRING" id="83767.SAMN05660652_03825"/>
<evidence type="ECO:0000256" key="5">
    <source>
        <dbReference type="ARBA" id="ARBA00023244"/>
    </source>
</evidence>
<dbReference type="UniPathway" id="UPA00251">
    <property type="reaction ID" value="UER00320"/>
</dbReference>
<dbReference type="GO" id="GO:0006782">
    <property type="term" value="P:protoporphyrinogen IX biosynthetic process"/>
    <property type="evidence" value="ECO:0007669"/>
    <property type="project" value="UniProtKB-UniRule"/>
</dbReference>
<dbReference type="OrthoDB" id="9787650at2"/>
<accession>A0A1G8MFB2</accession>
<name>A0A1G8MFB2_9RHOO</name>
<comment type="function">
    <text evidence="6 9">Catalyzes cyclization of the linear tetrapyrrole, hydroxymethylbilane, to the macrocyclic uroporphyrinogen III.</text>
</comment>
<evidence type="ECO:0000256" key="7">
    <source>
        <dbReference type="ARBA" id="ARBA00040167"/>
    </source>
</evidence>
<dbReference type="PANTHER" id="PTHR38042">
    <property type="entry name" value="UROPORPHYRINOGEN-III SYNTHASE, CHLOROPLASTIC"/>
    <property type="match status" value="1"/>
</dbReference>
<evidence type="ECO:0000313" key="12">
    <source>
        <dbReference type="Proteomes" id="UP000198607"/>
    </source>
</evidence>
<dbReference type="CDD" id="cd06578">
    <property type="entry name" value="HemD"/>
    <property type="match status" value="1"/>
</dbReference>
<dbReference type="Gene3D" id="3.40.50.10090">
    <property type="match status" value="2"/>
</dbReference>
<sequence length="257" mass="26444">MTSDLPLRGRRVLVTRPAAQSAALAGMIAALGGEAVCFPLLDIGPIDVATEGADDKHVLASYDFAVFISPNAVDYGLPRVLGDGWPAATRAVAIGPSTVAALAAHGIGPVLAPSGRFDSEAVLALPEFSAAAVAGRRVLILRGNGGRELLAETLRARGATVDCLSCYRRSAPADMSPLVALLRNGGVDAVTLSSSEGLRNLWSALTPDDRQRLVHLPVFVPHARIAEEAAALGLQRVLATAPADAGLVAALTAFDGF</sequence>
<protein>
    <recommendedName>
        <fullName evidence="7 9">Uroporphyrinogen-III synthase</fullName>
        <ecNumber evidence="3 9">4.2.1.75</ecNumber>
    </recommendedName>
</protein>
<dbReference type="EC" id="4.2.1.75" evidence="3 9"/>
<evidence type="ECO:0000256" key="2">
    <source>
        <dbReference type="ARBA" id="ARBA00008133"/>
    </source>
</evidence>
<evidence type="ECO:0000313" key="11">
    <source>
        <dbReference type="EMBL" id="SDI66525.1"/>
    </source>
</evidence>
<dbReference type="RefSeq" id="WP_091940159.1">
    <property type="nucleotide sequence ID" value="NZ_FNCY01000025.1"/>
</dbReference>
<evidence type="ECO:0000259" key="10">
    <source>
        <dbReference type="Pfam" id="PF02602"/>
    </source>
</evidence>
<dbReference type="InterPro" id="IPR036108">
    <property type="entry name" value="4pyrrol_syn_uPrphyn_synt_sf"/>
</dbReference>
<keyword evidence="4 9" id="KW-0456">Lyase</keyword>
<dbReference type="Pfam" id="PF02602">
    <property type="entry name" value="HEM4"/>
    <property type="match status" value="1"/>
</dbReference>
<comment type="pathway">
    <text evidence="1 9">Porphyrin-containing compound metabolism; protoporphyrin-IX biosynthesis; coproporphyrinogen-III from 5-aminolevulinate: step 3/4.</text>
</comment>
<feature type="domain" description="Tetrapyrrole biosynthesis uroporphyrinogen III synthase" evidence="10">
    <location>
        <begin position="24"/>
        <end position="248"/>
    </location>
</feature>